<sequence>MGQGSEIALGAMAAGASPERAVEIACELNIYTGLPVLVERLQEGKA</sequence>
<accession>A0A6J4QUL5</accession>
<dbReference type="AlphaFoldDB" id="A0A6J4QUL5"/>
<evidence type="ECO:0000313" key="1">
    <source>
        <dbReference type="EMBL" id="CAA9448051.1"/>
    </source>
</evidence>
<dbReference type="EMBL" id="CADCVE010000024">
    <property type="protein sequence ID" value="CAA9448051.1"/>
    <property type="molecule type" value="Genomic_DNA"/>
</dbReference>
<proteinExistence type="predicted"/>
<organism evidence="1">
    <name type="scientific">uncultured Rubrobacteraceae bacterium</name>
    <dbReference type="NCBI Taxonomy" id="349277"/>
    <lineage>
        <taxon>Bacteria</taxon>
        <taxon>Bacillati</taxon>
        <taxon>Actinomycetota</taxon>
        <taxon>Rubrobacteria</taxon>
        <taxon>Rubrobacterales</taxon>
        <taxon>Rubrobacteraceae</taxon>
        <taxon>environmental samples</taxon>
    </lineage>
</organism>
<protein>
    <submittedName>
        <fullName evidence="1">Uncharacterized protein</fullName>
    </submittedName>
</protein>
<name>A0A6J4QUL5_9ACTN</name>
<reference evidence="1" key="1">
    <citation type="submission" date="2020-02" db="EMBL/GenBank/DDBJ databases">
        <authorList>
            <person name="Meier V. D."/>
        </authorList>
    </citation>
    <scope>NUCLEOTIDE SEQUENCE</scope>
    <source>
        <strain evidence="1">AVDCRST_MAG28</strain>
    </source>
</reference>
<gene>
    <name evidence="1" type="ORF">AVDCRST_MAG28-1073</name>
</gene>